<dbReference type="InterPro" id="IPR029068">
    <property type="entry name" value="Glyas_Bleomycin-R_OHBP_Dase"/>
</dbReference>
<protein>
    <submittedName>
        <fullName evidence="2">Methylmalonyl-CoA epimerase</fullName>
        <ecNumber evidence="2">5.1.99.1</ecNumber>
    </submittedName>
</protein>
<dbReference type="GO" id="GO:0004493">
    <property type="term" value="F:methylmalonyl-CoA epimerase activity"/>
    <property type="evidence" value="ECO:0007669"/>
    <property type="project" value="UniProtKB-EC"/>
</dbReference>
<dbReference type="Proteomes" id="UP000030652">
    <property type="component" value="Unassembled WGS sequence"/>
</dbReference>
<dbReference type="Gene3D" id="3.10.180.10">
    <property type="entry name" value="2,3-Dihydroxybiphenyl 1,2-Dioxygenase, domain 1"/>
    <property type="match status" value="1"/>
</dbReference>
<gene>
    <name evidence="2" type="ORF">SCABRO_01294</name>
</gene>
<dbReference type="Pfam" id="PF00903">
    <property type="entry name" value="Glyoxalase"/>
    <property type="match status" value="1"/>
</dbReference>
<dbReference type="EMBL" id="JRYO01000085">
    <property type="protein sequence ID" value="KHE92905.1"/>
    <property type="molecule type" value="Genomic_DNA"/>
</dbReference>
<organism evidence="2 3">
    <name type="scientific">Candidatus Scalindua brodae</name>
    <dbReference type="NCBI Taxonomy" id="237368"/>
    <lineage>
        <taxon>Bacteria</taxon>
        <taxon>Pseudomonadati</taxon>
        <taxon>Planctomycetota</taxon>
        <taxon>Candidatus Brocadiia</taxon>
        <taxon>Candidatus Brocadiales</taxon>
        <taxon>Candidatus Scalinduaceae</taxon>
        <taxon>Candidatus Scalindua</taxon>
    </lineage>
</organism>
<reference evidence="2 3" key="1">
    <citation type="submission" date="2014-10" db="EMBL/GenBank/DDBJ databases">
        <title>Draft genome of anammox bacterium scalindua brodae, obtained using differential coverage binning of sequence data from two enrichment reactors.</title>
        <authorList>
            <person name="Speth D.R."/>
            <person name="Russ L."/>
            <person name="Kartal B."/>
            <person name="Op den Camp H.J."/>
            <person name="Dutilh B.E."/>
            <person name="Jetten M.S."/>
        </authorList>
    </citation>
    <scope>NUCLEOTIDE SEQUENCE [LARGE SCALE GENOMIC DNA]</scope>
    <source>
        <strain evidence="2">RU1</strain>
    </source>
</reference>
<feature type="domain" description="VOC" evidence="1">
    <location>
        <begin position="2"/>
        <end position="125"/>
    </location>
</feature>
<dbReference type="CDD" id="cd06587">
    <property type="entry name" value="VOC"/>
    <property type="match status" value="1"/>
</dbReference>
<sequence length="126" mass="14566">MQLNHVGIINKSEEQALEFYQDFLGLKKTREILLPLELSEQLFSVSKEIKILVVENEGIKIEVFISDFQHENPNFTHFAITVDSLSELTEKAKRFDANVIIGKHKDKTVYFLKDFSGNLIEVKQKP</sequence>
<proteinExistence type="predicted"/>
<dbReference type="PROSITE" id="PS51819">
    <property type="entry name" value="VOC"/>
    <property type="match status" value="1"/>
</dbReference>
<keyword evidence="2" id="KW-0413">Isomerase</keyword>
<evidence type="ECO:0000259" key="1">
    <source>
        <dbReference type="PROSITE" id="PS51819"/>
    </source>
</evidence>
<dbReference type="eggNOG" id="COG0346">
    <property type="taxonomic scope" value="Bacteria"/>
</dbReference>
<evidence type="ECO:0000313" key="2">
    <source>
        <dbReference type="EMBL" id="KHE92905.1"/>
    </source>
</evidence>
<dbReference type="SUPFAM" id="SSF54593">
    <property type="entry name" value="Glyoxalase/Bleomycin resistance protein/Dihydroxybiphenyl dioxygenase"/>
    <property type="match status" value="1"/>
</dbReference>
<dbReference type="AlphaFoldDB" id="A0A0B0EQG3"/>
<comment type="caution">
    <text evidence="2">The sequence shown here is derived from an EMBL/GenBank/DDBJ whole genome shotgun (WGS) entry which is preliminary data.</text>
</comment>
<dbReference type="InterPro" id="IPR004360">
    <property type="entry name" value="Glyas_Fos-R_dOase_dom"/>
</dbReference>
<name>A0A0B0EQG3_9BACT</name>
<dbReference type="InterPro" id="IPR037523">
    <property type="entry name" value="VOC_core"/>
</dbReference>
<evidence type="ECO:0000313" key="3">
    <source>
        <dbReference type="Proteomes" id="UP000030652"/>
    </source>
</evidence>
<dbReference type="EC" id="5.1.99.1" evidence="2"/>
<accession>A0A0B0EQG3</accession>